<evidence type="ECO:0000313" key="1">
    <source>
        <dbReference type="EMBL" id="MCV9385986.1"/>
    </source>
</evidence>
<dbReference type="EMBL" id="JAOYOD010000001">
    <property type="protein sequence ID" value="MCV9385986.1"/>
    <property type="molecule type" value="Genomic_DNA"/>
</dbReference>
<gene>
    <name evidence="1" type="ORF">N7U62_04890</name>
</gene>
<evidence type="ECO:0000313" key="2">
    <source>
        <dbReference type="Proteomes" id="UP001300692"/>
    </source>
</evidence>
<accession>A0ABT3CQL1</accession>
<keyword evidence="2" id="KW-1185">Reference proteome</keyword>
<sequence>MPLSKNIKVLSGWVSTLVKTTNWNMLKLELSTFVENGKIEISLNGELILEEVGAKYLQLPILTGRDYKLGWTIRGQAGSAYSISISSPASAEFEMRKVIPKEEHETNYIQFNT</sequence>
<protein>
    <submittedName>
        <fullName evidence="1">Uncharacterized protein</fullName>
    </submittedName>
</protein>
<name>A0ABT3CQL1_9BACT</name>
<dbReference type="Proteomes" id="UP001300692">
    <property type="component" value="Unassembled WGS sequence"/>
</dbReference>
<reference evidence="1 2" key="1">
    <citation type="submission" date="2022-10" db="EMBL/GenBank/DDBJ databases">
        <title>Comparative genomics and taxonomic characterization of three novel marine species of genus Reichenbachiella exhibiting antioxidant and polysaccharide degradation activities.</title>
        <authorList>
            <person name="Muhammad N."/>
            <person name="Lee Y.-J."/>
            <person name="Ko J."/>
            <person name="Kim S.-G."/>
        </authorList>
    </citation>
    <scope>NUCLEOTIDE SEQUENCE [LARGE SCALE GENOMIC DNA]</scope>
    <source>
        <strain evidence="1 2">ABR2-5</strain>
    </source>
</reference>
<dbReference type="RefSeq" id="WP_264136771.1">
    <property type="nucleotide sequence ID" value="NZ_JAOYOD010000001.1"/>
</dbReference>
<proteinExistence type="predicted"/>
<comment type="caution">
    <text evidence="1">The sequence shown here is derived from an EMBL/GenBank/DDBJ whole genome shotgun (WGS) entry which is preliminary data.</text>
</comment>
<organism evidence="1 2">
    <name type="scientific">Reichenbachiella ulvae</name>
    <dbReference type="NCBI Taxonomy" id="2980104"/>
    <lineage>
        <taxon>Bacteria</taxon>
        <taxon>Pseudomonadati</taxon>
        <taxon>Bacteroidota</taxon>
        <taxon>Cytophagia</taxon>
        <taxon>Cytophagales</taxon>
        <taxon>Reichenbachiellaceae</taxon>
        <taxon>Reichenbachiella</taxon>
    </lineage>
</organism>